<dbReference type="Proteomes" id="UP001634393">
    <property type="component" value="Unassembled WGS sequence"/>
</dbReference>
<comment type="similarity">
    <text evidence="1">Belongs to the PPR family. P subfamily.</text>
</comment>
<keyword evidence="2" id="KW-0677">Repeat</keyword>
<evidence type="ECO:0008006" key="5">
    <source>
        <dbReference type="Google" id="ProtNLM"/>
    </source>
</evidence>
<accession>A0ABD3URA1</accession>
<dbReference type="Gene3D" id="1.25.40.10">
    <property type="entry name" value="Tetratricopeptide repeat domain"/>
    <property type="match status" value="2"/>
</dbReference>
<dbReference type="NCBIfam" id="TIGR00756">
    <property type="entry name" value="PPR"/>
    <property type="match status" value="1"/>
</dbReference>
<sequence length="483" mass="56017">MKLVSVSSSSSLNFRAYDLYQKIQTQLLRTLPTRKDSIYRRMSPLGDPKKSVVPVLDQWIREGNSTYKGELQRIIKELASYKRFKHALEVSLWMTNKRHLPVSPFDVSVRLKLIFKVFGLKEVEDYFSKIPENLLDYPVYLALLNCYTISRSVDKAESIMWKIRDLGYGTKPVWYNLMMDMHLRLGNREEMTGLLTEMERKGICHDQFTYSVCLNARVMASDAGGMDKIVRKMESDRKNIIHWRTYVIAAEGYLKMGLIDKALAMLNKLEGQLSTSKENSTLYVLILKLYAETGKKDELYRIWNVYKSNEKVMNKVYFGMMRSLMKFDDVEGMEKILEEWESSGLVYDFRVPNFLIDTYCSDGRLEKAEALISKGISKGGDASVTTWCHLAGGYLKRNELPKVVEALEKAISVCPPRFKSRKESVITCLKYVEEGESMEKVEELIKFLRTESLSKEIILEEHDENMNGKFIIEDEEDKREGKF</sequence>
<organism evidence="3 4">
    <name type="scientific">Penstemon smallii</name>
    <dbReference type="NCBI Taxonomy" id="265156"/>
    <lineage>
        <taxon>Eukaryota</taxon>
        <taxon>Viridiplantae</taxon>
        <taxon>Streptophyta</taxon>
        <taxon>Embryophyta</taxon>
        <taxon>Tracheophyta</taxon>
        <taxon>Spermatophyta</taxon>
        <taxon>Magnoliopsida</taxon>
        <taxon>eudicotyledons</taxon>
        <taxon>Gunneridae</taxon>
        <taxon>Pentapetalae</taxon>
        <taxon>asterids</taxon>
        <taxon>lamiids</taxon>
        <taxon>Lamiales</taxon>
        <taxon>Plantaginaceae</taxon>
        <taxon>Cheloneae</taxon>
        <taxon>Penstemon</taxon>
    </lineage>
</organism>
<evidence type="ECO:0000256" key="2">
    <source>
        <dbReference type="ARBA" id="ARBA00022737"/>
    </source>
</evidence>
<reference evidence="3 4" key="1">
    <citation type="submission" date="2024-12" db="EMBL/GenBank/DDBJ databases">
        <title>The unique morphological basis and parallel evolutionary history of personate flowers in Penstemon.</title>
        <authorList>
            <person name="Depatie T.H."/>
            <person name="Wessinger C.A."/>
        </authorList>
    </citation>
    <scope>NUCLEOTIDE SEQUENCE [LARGE SCALE GENOMIC DNA]</scope>
    <source>
        <strain evidence="3">WTNN_2</strain>
        <tissue evidence="3">Leaf</tissue>
    </source>
</reference>
<dbReference type="InterPro" id="IPR002885">
    <property type="entry name" value="PPR_rpt"/>
</dbReference>
<dbReference type="Pfam" id="PF13041">
    <property type="entry name" value="PPR_2"/>
    <property type="match status" value="1"/>
</dbReference>
<dbReference type="InterPro" id="IPR011990">
    <property type="entry name" value="TPR-like_helical_dom_sf"/>
</dbReference>
<proteinExistence type="inferred from homology"/>
<dbReference type="SUPFAM" id="SSF48452">
    <property type="entry name" value="TPR-like"/>
    <property type="match status" value="1"/>
</dbReference>
<comment type="caution">
    <text evidence="3">The sequence shown here is derived from an EMBL/GenBank/DDBJ whole genome shotgun (WGS) entry which is preliminary data.</text>
</comment>
<gene>
    <name evidence="3" type="ORF">ACJIZ3_013193</name>
</gene>
<name>A0ABD3URA1_9LAMI</name>
<dbReference type="GO" id="GO:0003729">
    <property type="term" value="F:mRNA binding"/>
    <property type="evidence" value="ECO:0007669"/>
    <property type="project" value="UniProtKB-ARBA"/>
</dbReference>
<dbReference type="Pfam" id="PF01535">
    <property type="entry name" value="PPR"/>
    <property type="match status" value="2"/>
</dbReference>
<dbReference type="EMBL" id="JBJXBP010000001">
    <property type="protein sequence ID" value="KAL3851311.1"/>
    <property type="molecule type" value="Genomic_DNA"/>
</dbReference>
<keyword evidence="4" id="KW-1185">Reference proteome</keyword>
<dbReference type="PANTHER" id="PTHR45717:SF57">
    <property type="entry name" value="PENTACOTRIPEPTIDE-REPEAT REGION OF PRORP DOMAIN-CONTAINING PROTEIN"/>
    <property type="match status" value="1"/>
</dbReference>
<dbReference type="AlphaFoldDB" id="A0ABD3URA1"/>
<protein>
    <recommendedName>
        <fullName evidence="5">Pentatricopeptide repeat-containing protein</fullName>
    </recommendedName>
</protein>
<dbReference type="PANTHER" id="PTHR45717">
    <property type="entry name" value="OS12G0527900 PROTEIN"/>
    <property type="match status" value="1"/>
</dbReference>
<evidence type="ECO:0000256" key="1">
    <source>
        <dbReference type="ARBA" id="ARBA00007626"/>
    </source>
</evidence>
<evidence type="ECO:0000313" key="3">
    <source>
        <dbReference type="EMBL" id="KAL3851311.1"/>
    </source>
</evidence>
<evidence type="ECO:0000313" key="4">
    <source>
        <dbReference type="Proteomes" id="UP001634393"/>
    </source>
</evidence>